<dbReference type="Gene3D" id="3.60.10.10">
    <property type="entry name" value="Endonuclease/exonuclease/phosphatase"/>
    <property type="match status" value="1"/>
</dbReference>
<dbReference type="Pfam" id="PF03372">
    <property type="entry name" value="Exo_endo_phos"/>
    <property type="match status" value="1"/>
</dbReference>
<dbReference type="GO" id="GO:0005739">
    <property type="term" value="C:mitochondrion"/>
    <property type="evidence" value="ECO:0007669"/>
    <property type="project" value="TreeGrafter"/>
</dbReference>
<name>A0A0G4IUN7_PLABS</name>
<dbReference type="InterPro" id="IPR005135">
    <property type="entry name" value="Endo/exonuclease/phosphatase"/>
</dbReference>
<dbReference type="SUPFAM" id="SSF56219">
    <property type="entry name" value="DNase I-like"/>
    <property type="match status" value="1"/>
</dbReference>
<keyword evidence="3" id="KW-1185">Reference proteome</keyword>
<evidence type="ECO:0000313" key="2">
    <source>
        <dbReference type="EMBL" id="CEO98952.1"/>
    </source>
</evidence>
<dbReference type="OrthoDB" id="2866996at2759"/>
<dbReference type="STRING" id="37360.A0A0G4IUN7"/>
<protein>
    <recommendedName>
        <fullName evidence="1">Endonuclease/exonuclease/phosphatase domain-containing protein</fullName>
    </recommendedName>
</protein>
<dbReference type="OMA" id="DFIWASC"/>
<feature type="domain" description="Endonuclease/exonuclease/phosphatase" evidence="1">
    <location>
        <begin position="30"/>
        <end position="304"/>
    </location>
</feature>
<sequence length="315" mass="34591">MTTTTTTTTTIVYGRHGPPACRTGQLSIVSFNILSQACLDAHVACGQEDRQYGHVAPACRAWRHRLPLIVSLLTGMSPSIVCLQEVDPDTFSSDFDEWMKARGYASVLQDSRHGVWFVNAILYRSDQVSVVWQESRSRALLVELRTARGDSVLVGNLHLQAMPAEAPTRFCQARNTLKRLRHRLETTGGDPTAARIVLCGDFNADDGGSVSELLRQGSMEPRHVDAESGTVVNDEEFQHPFRFEKVTGSPAPSYVTPGHSHLVDLIFVQNLKVDAVLNPLDGAEELDQVTRADVPPSAAWPSDHLPVGALLTIMR</sequence>
<dbReference type="Proteomes" id="UP000039324">
    <property type="component" value="Unassembled WGS sequence"/>
</dbReference>
<organism evidence="2 3">
    <name type="scientific">Plasmodiophora brassicae</name>
    <name type="common">Clubroot disease agent</name>
    <dbReference type="NCBI Taxonomy" id="37360"/>
    <lineage>
        <taxon>Eukaryota</taxon>
        <taxon>Sar</taxon>
        <taxon>Rhizaria</taxon>
        <taxon>Endomyxa</taxon>
        <taxon>Phytomyxea</taxon>
        <taxon>Plasmodiophorida</taxon>
        <taxon>Plasmodiophoridae</taxon>
        <taxon>Plasmodiophora</taxon>
    </lineage>
</organism>
<proteinExistence type="predicted"/>
<dbReference type="GO" id="GO:0000288">
    <property type="term" value="P:nuclear-transcribed mRNA catabolic process, deadenylation-dependent decay"/>
    <property type="evidence" value="ECO:0007669"/>
    <property type="project" value="TreeGrafter"/>
</dbReference>
<dbReference type="InterPro" id="IPR036691">
    <property type="entry name" value="Endo/exonu/phosph_ase_sf"/>
</dbReference>
<evidence type="ECO:0000259" key="1">
    <source>
        <dbReference type="Pfam" id="PF03372"/>
    </source>
</evidence>
<dbReference type="AlphaFoldDB" id="A0A0G4IUN7"/>
<dbReference type="PANTHER" id="PTHR12121">
    <property type="entry name" value="CARBON CATABOLITE REPRESSOR PROTEIN 4"/>
    <property type="match status" value="1"/>
</dbReference>
<gene>
    <name evidence="2" type="ORF">PBRA_007066</name>
</gene>
<reference evidence="2 3" key="1">
    <citation type="submission" date="2015-02" db="EMBL/GenBank/DDBJ databases">
        <authorList>
            <person name="Chooi Y.-H."/>
        </authorList>
    </citation>
    <scope>NUCLEOTIDE SEQUENCE [LARGE SCALE GENOMIC DNA]</scope>
    <source>
        <strain evidence="2">E3</strain>
    </source>
</reference>
<accession>A0A0G4IUN7</accession>
<dbReference type="PANTHER" id="PTHR12121:SF37">
    <property type="entry name" value="2',5'-PHOSPHODIESTERASE 12"/>
    <property type="match status" value="1"/>
</dbReference>
<dbReference type="GO" id="GO:0000175">
    <property type="term" value="F:3'-5'-RNA exonuclease activity"/>
    <property type="evidence" value="ECO:0007669"/>
    <property type="project" value="TreeGrafter"/>
</dbReference>
<evidence type="ECO:0000313" key="3">
    <source>
        <dbReference type="Proteomes" id="UP000039324"/>
    </source>
</evidence>
<dbReference type="EMBL" id="CDSF01000088">
    <property type="protein sequence ID" value="CEO98952.1"/>
    <property type="molecule type" value="Genomic_DNA"/>
</dbReference>
<dbReference type="InterPro" id="IPR050410">
    <property type="entry name" value="CCR4/nocturin_mRNA_transcr"/>
</dbReference>